<evidence type="ECO:0000256" key="1">
    <source>
        <dbReference type="ARBA" id="ARBA00000077"/>
    </source>
</evidence>
<dbReference type="GO" id="GO:0003676">
    <property type="term" value="F:nucleic acid binding"/>
    <property type="evidence" value="ECO:0007669"/>
    <property type="project" value="InterPro"/>
</dbReference>
<keyword evidence="4" id="KW-0540">Nuclease</keyword>
<dbReference type="PANTHER" id="PTHR10642">
    <property type="entry name" value="RIBONUCLEASE H1"/>
    <property type="match status" value="1"/>
</dbReference>
<dbReference type="InterPro" id="IPR002156">
    <property type="entry name" value="RNaseH_domain"/>
</dbReference>
<reference evidence="10 11" key="2">
    <citation type="submission" date="2018-11" db="EMBL/GenBank/DDBJ databases">
        <authorList>
            <consortium name="Pathogen Informatics"/>
        </authorList>
    </citation>
    <scope>NUCLEOTIDE SEQUENCE [LARGE SCALE GENOMIC DNA]</scope>
</reference>
<proteinExistence type="inferred from homology"/>
<dbReference type="EC" id="3.1.26.4" evidence="3"/>
<evidence type="ECO:0000313" key="10">
    <source>
        <dbReference type="EMBL" id="VDN04629.1"/>
    </source>
</evidence>
<dbReference type="GO" id="GO:0043137">
    <property type="term" value="P:DNA replication, removal of RNA primer"/>
    <property type="evidence" value="ECO:0007669"/>
    <property type="project" value="TreeGrafter"/>
</dbReference>
<evidence type="ECO:0000259" key="9">
    <source>
        <dbReference type="PROSITE" id="PS50879"/>
    </source>
</evidence>
<dbReference type="Pfam" id="PF00075">
    <property type="entry name" value="RNase_H"/>
    <property type="match status" value="1"/>
</dbReference>
<dbReference type="AlphaFoldDB" id="A0A0N5D2T3"/>
<accession>A0A0N5D2T3</accession>
<organism evidence="12">
    <name type="scientific">Thelazia callipaeda</name>
    <name type="common">Oriental eyeworm</name>
    <name type="synonym">Parasitic nematode</name>
    <dbReference type="NCBI Taxonomy" id="103827"/>
    <lineage>
        <taxon>Eukaryota</taxon>
        <taxon>Metazoa</taxon>
        <taxon>Ecdysozoa</taxon>
        <taxon>Nematoda</taxon>
        <taxon>Chromadorea</taxon>
        <taxon>Rhabditida</taxon>
        <taxon>Spirurina</taxon>
        <taxon>Spiruromorpha</taxon>
        <taxon>Thelazioidea</taxon>
        <taxon>Thelaziidae</taxon>
        <taxon>Thelazia</taxon>
    </lineage>
</organism>
<dbReference type="STRING" id="103827.A0A0N5D2T3"/>
<evidence type="ECO:0000313" key="11">
    <source>
        <dbReference type="Proteomes" id="UP000276776"/>
    </source>
</evidence>
<dbReference type="WBParaSite" id="TCLT_0000720601-mRNA-1">
    <property type="protein sequence ID" value="TCLT_0000720601-mRNA-1"/>
    <property type="gene ID" value="TCLT_0000720601"/>
</dbReference>
<dbReference type="GO" id="GO:0004523">
    <property type="term" value="F:RNA-DNA hybrid ribonuclease activity"/>
    <property type="evidence" value="ECO:0007669"/>
    <property type="project" value="UniProtKB-EC"/>
</dbReference>
<evidence type="ECO:0000256" key="3">
    <source>
        <dbReference type="ARBA" id="ARBA00012180"/>
    </source>
</evidence>
<comment type="similarity">
    <text evidence="2">Belongs to the RNase H family.</text>
</comment>
<feature type="region of interest" description="Disordered" evidence="8">
    <location>
        <begin position="146"/>
        <end position="197"/>
    </location>
</feature>
<evidence type="ECO:0000256" key="5">
    <source>
        <dbReference type="ARBA" id="ARBA00022723"/>
    </source>
</evidence>
<dbReference type="CDD" id="cd09280">
    <property type="entry name" value="RNase_HI_eukaryote_like"/>
    <property type="match status" value="1"/>
</dbReference>
<dbReference type="EMBL" id="UYYF01004483">
    <property type="protein sequence ID" value="VDN04629.1"/>
    <property type="molecule type" value="Genomic_DNA"/>
</dbReference>
<evidence type="ECO:0000256" key="2">
    <source>
        <dbReference type="ARBA" id="ARBA00005300"/>
    </source>
</evidence>
<keyword evidence="5" id="KW-0479">Metal-binding</keyword>
<dbReference type="Proteomes" id="UP000276776">
    <property type="component" value="Unassembled WGS sequence"/>
</dbReference>
<comment type="catalytic activity">
    <reaction evidence="1">
        <text>Endonucleolytic cleavage to 5'-phosphomonoester.</text>
        <dbReference type="EC" id="3.1.26.4"/>
    </reaction>
</comment>
<dbReference type="OMA" id="FGHEGEH"/>
<sequence length="197" mass="22517">MIYTDGSCIDNCASGIGIYFGPNHELNKSMAIHGYEHNSGLAEIIAANTALKSLRSWNMYKGENVILRTDFLPLIYAMNNDGFNGRFHDEYLDLKQLASEFPNGVQFEHVFGHEGEQGNEEANKLARQATEHARIIRSRSAPPFRHASLGREFSKSRRKTSLSRSRLSRRSRRINSAEYRRSRSVHVPGKHSRRRKL</sequence>
<evidence type="ECO:0000256" key="4">
    <source>
        <dbReference type="ARBA" id="ARBA00022722"/>
    </source>
</evidence>
<protein>
    <recommendedName>
        <fullName evidence="3">ribonuclease H</fullName>
        <ecNumber evidence="3">3.1.26.4</ecNumber>
    </recommendedName>
</protein>
<keyword evidence="11" id="KW-1185">Reference proteome</keyword>
<evidence type="ECO:0000256" key="7">
    <source>
        <dbReference type="ARBA" id="ARBA00022801"/>
    </source>
</evidence>
<evidence type="ECO:0000256" key="6">
    <source>
        <dbReference type="ARBA" id="ARBA00022759"/>
    </source>
</evidence>
<dbReference type="InterPro" id="IPR036397">
    <property type="entry name" value="RNaseH_sf"/>
</dbReference>
<dbReference type="InterPro" id="IPR050092">
    <property type="entry name" value="RNase_H"/>
</dbReference>
<dbReference type="GO" id="GO:0046872">
    <property type="term" value="F:metal ion binding"/>
    <property type="evidence" value="ECO:0007669"/>
    <property type="project" value="UniProtKB-KW"/>
</dbReference>
<dbReference type="OrthoDB" id="407198at2759"/>
<feature type="compositionally biased region" description="Basic residues" evidence="8">
    <location>
        <begin position="156"/>
        <end position="173"/>
    </location>
</feature>
<dbReference type="InterPro" id="IPR012337">
    <property type="entry name" value="RNaseH-like_sf"/>
</dbReference>
<gene>
    <name evidence="10" type="ORF">TCLT_LOCUS7195</name>
</gene>
<feature type="domain" description="RNase H type-1" evidence="9">
    <location>
        <begin position="1"/>
        <end position="131"/>
    </location>
</feature>
<dbReference type="SUPFAM" id="SSF53098">
    <property type="entry name" value="Ribonuclease H-like"/>
    <property type="match status" value="1"/>
</dbReference>
<name>A0A0N5D2T3_THECL</name>
<evidence type="ECO:0000256" key="8">
    <source>
        <dbReference type="SAM" id="MobiDB-lite"/>
    </source>
</evidence>
<reference evidence="12" key="1">
    <citation type="submission" date="2017-02" db="UniProtKB">
        <authorList>
            <consortium name="WormBaseParasite"/>
        </authorList>
    </citation>
    <scope>IDENTIFICATION</scope>
</reference>
<keyword evidence="7" id="KW-0378">Hydrolase</keyword>
<dbReference type="PANTHER" id="PTHR10642:SF26">
    <property type="entry name" value="RIBONUCLEASE H1"/>
    <property type="match status" value="1"/>
</dbReference>
<feature type="compositionally biased region" description="Basic residues" evidence="8">
    <location>
        <begin position="182"/>
        <end position="197"/>
    </location>
</feature>
<dbReference type="PROSITE" id="PS50879">
    <property type="entry name" value="RNASE_H_1"/>
    <property type="match status" value="1"/>
</dbReference>
<dbReference type="Gene3D" id="3.30.420.10">
    <property type="entry name" value="Ribonuclease H-like superfamily/Ribonuclease H"/>
    <property type="match status" value="1"/>
</dbReference>
<keyword evidence="6" id="KW-0255">Endonuclease</keyword>
<evidence type="ECO:0000313" key="12">
    <source>
        <dbReference type="WBParaSite" id="TCLT_0000720601-mRNA-1"/>
    </source>
</evidence>